<dbReference type="AlphaFoldDB" id="A0A9K3GTU0"/>
<dbReference type="EMBL" id="MNCJ02000332">
    <property type="protein sequence ID" value="KAF5754134.1"/>
    <property type="molecule type" value="Genomic_DNA"/>
</dbReference>
<reference evidence="1" key="2">
    <citation type="submission" date="2020-06" db="EMBL/GenBank/DDBJ databases">
        <title>Helianthus annuus Genome sequencing and assembly Release 2.</title>
        <authorList>
            <person name="Gouzy J."/>
            <person name="Langlade N."/>
            <person name="Munos S."/>
        </authorList>
    </citation>
    <scope>NUCLEOTIDE SEQUENCE</scope>
    <source>
        <tissue evidence="1">Leaves</tissue>
    </source>
</reference>
<organism evidence="1 2">
    <name type="scientific">Helianthus annuus</name>
    <name type="common">Common sunflower</name>
    <dbReference type="NCBI Taxonomy" id="4232"/>
    <lineage>
        <taxon>Eukaryota</taxon>
        <taxon>Viridiplantae</taxon>
        <taxon>Streptophyta</taxon>
        <taxon>Embryophyta</taxon>
        <taxon>Tracheophyta</taxon>
        <taxon>Spermatophyta</taxon>
        <taxon>Magnoliopsida</taxon>
        <taxon>eudicotyledons</taxon>
        <taxon>Gunneridae</taxon>
        <taxon>Pentapetalae</taxon>
        <taxon>asterids</taxon>
        <taxon>campanulids</taxon>
        <taxon>Asterales</taxon>
        <taxon>Asteraceae</taxon>
        <taxon>Asteroideae</taxon>
        <taxon>Heliantheae alliance</taxon>
        <taxon>Heliantheae</taxon>
        <taxon>Helianthus</taxon>
    </lineage>
</organism>
<protein>
    <submittedName>
        <fullName evidence="1">Uncharacterized protein</fullName>
    </submittedName>
</protein>
<gene>
    <name evidence="1" type="ORF">HanXRQr2_Chr17g0787821</name>
</gene>
<reference evidence="1" key="1">
    <citation type="journal article" date="2017" name="Nature">
        <title>The sunflower genome provides insights into oil metabolism, flowering and Asterid evolution.</title>
        <authorList>
            <person name="Badouin H."/>
            <person name="Gouzy J."/>
            <person name="Grassa C.J."/>
            <person name="Murat F."/>
            <person name="Staton S.E."/>
            <person name="Cottret L."/>
            <person name="Lelandais-Briere C."/>
            <person name="Owens G.L."/>
            <person name="Carrere S."/>
            <person name="Mayjonade B."/>
            <person name="Legrand L."/>
            <person name="Gill N."/>
            <person name="Kane N.C."/>
            <person name="Bowers J.E."/>
            <person name="Hubner S."/>
            <person name="Bellec A."/>
            <person name="Berard A."/>
            <person name="Berges H."/>
            <person name="Blanchet N."/>
            <person name="Boniface M.C."/>
            <person name="Brunel D."/>
            <person name="Catrice O."/>
            <person name="Chaidir N."/>
            <person name="Claudel C."/>
            <person name="Donnadieu C."/>
            <person name="Faraut T."/>
            <person name="Fievet G."/>
            <person name="Helmstetter N."/>
            <person name="King M."/>
            <person name="Knapp S.J."/>
            <person name="Lai Z."/>
            <person name="Le Paslier M.C."/>
            <person name="Lippi Y."/>
            <person name="Lorenzon L."/>
            <person name="Mandel J.R."/>
            <person name="Marage G."/>
            <person name="Marchand G."/>
            <person name="Marquand E."/>
            <person name="Bret-Mestries E."/>
            <person name="Morien E."/>
            <person name="Nambeesan S."/>
            <person name="Nguyen T."/>
            <person name="Pegot-Espagnet P."/>
            <person name="Pouilly N."/>
            <person name="Raftis F."/>
            <person name="Sallet E."/>
            <person name="Schiex T."/>
            <person name="Thomas J."/>
            <person name="Vandecasteele C."/>
            <person name="Vares D."/>
            <person name="Vear F."/>
            <person name="Vautrin S."/>
            <person name="Crespi M."/>
            <person name="Mangin B."/>
            <person name="Burke J.M."/>
            <person name="Salse J."/>
            <person name="Munos S."/>
            <person name="Vincourt P."/>
            <person name="Rieseberg L.H."/>
            <person name="Langlade N.B."/>
        </authorList>
    </citation>
    <scope>NUCLEOTIDE SEQUENCE</scope>
    <source>
        <tissue evidence="1">Leaves</tissue>
    </source>
</reference>
<keyword evidence="2" id="KW-1185">Reference proteome</keyword>
<accession>A0A9K3GTU0</accession>
<name>A0A9K3GTU0_HELAN</name>
<sequence>MVFRCYLGIERMQFHHLRIRNQFRITLGPSERVHQGMASK</sequence>
<comment type="caution">
    <text evidence="1">The sequence shown here is derived from an EMBL/GenBank/DDBJ whole genome shotgun (WGS) entry which is preliminary data.</text>
</comment>
<proteinExistence type="predicted"/>
<evidence type="ECO:0000313" key="2">
    <source>
        <dbReference type="Proteomes" id="UP000215914"/>
    </source>
</evidence>
<dbReference type="Proteomes" id="UP000215914">
    <property type="component" value="Unassembled WGS sequence"/>
</dbReference>
<evidence type="ECO:0000313" key="1">
    <source>
        <dbReference type="EMBL" id="KAF5754134.1"/>
    </source>
</evidence>
<dbReference type="Gramene" id="mRNA:HanXRQr2_Chr17g0787821">
    <property type="protein sequence ID" value="mRNA:HanXRQr2_Chr17g0787821"/>
    <property type="gene ID" value="HanXRQr2_Chr17g0787821"/>
</dbReference>